<dbReference type="EMBL" id="SNYI01000001">
    <property type="protein sequence ID" value="TDQ32327.1"/>
    <property type="molecule type" value="Genomic_DNA"/>
</dbReference>
<gene>
    <name evidence="2" type="ORF">CLV82_0151</name>
</gene>
<dbReference type="AlphaFoldDB" id="A0A4R6TPX4"/>
<keyword evidence="1" id="KW-1133">Transmembrane helix</keyword>
<keyword evidence="3" id="KW-1185">Reference proteome</keyword>
<evidence type="ECO:0000313" key="2">
    <source>
        <dbReference type="EMBL" id="TDQ32327.1"/>
    </source>
</evidence>
<name>A0A4R6TPX4_9FLAO</name>
<comment type="caution">
    <text evidence="2">The sequence shown here is derived from an EMBL/GenBank/DDBJ whole genome shotgun (WGS) entry which is preliminary data.</text>
</comment>
<dbReference type="OrthoDB" id="9805828at2"/>
<dbReference type="GO" id="GO:0020037">
    <property type="term" value="F:heme binding"/>
    <property type="evidence" value="ECO:0007669"/>
    <property type="project" value="InterPro"/>
</dbReference>
<organism evidence="2 3">
    <name type="scientific">Zeaxanthinibacter enoshimensis</name>
    <dbReference type="NCBI Taxonomy" id="392009"/>
    <lineage>
        <taxon>Bacteria</taxon>
        <taxon>Pseudomonadati</taxon>
        <taxon>Bacteroidota</taxon>
        <taxon>Flavobacteriia</taxon>
        <taxon>Flavobacteriales</taxon>
        <taxon>Flavobacteriaceae</taxon>
        <taxon>Zeaxanthinibacter</taxon>
    </lineage>
</organism>
<dbReference type="Proteomes" id="UP000295468">
    <property type="component" value="Unassembled WGS sequence"/>
</dbReference>
<proteinExistence type="predicted"/>
<evidence type="ECO:0000256" key="1">
    <source>
        <dbReference type="SAM" id="Phobius"/>
    </source>
</evidence>
<keyword evidence="1" id="KW-0472">Membrane</keyword>
<protein>
    <recommendedName>
        <fullName evidence="4">Sulfite dehydrogenase (Cytochrome) subunit SorB</fullName>
    </recommendedName>
</protein>
<dbReference type="GO" id="GO:0009055">
    <property type="term" value="F:electron transfer activity"/>
    <property type="evidence" value="ECO:0007669"/>
    <property type="project" value="InterPro"/>
</dbReference>
<dbReference type="InterPro" id="IPR036909">
    <property type="entry name" value="Cyt_c-like_dom_sf"/>
</dbReference>
<reference evidence="2 3" key="1">
    <citation type="submission" date="2019-03" db="EMBL/GenBank/DDBJ databases">
        <title>Genomic Encyclopedia of Archaeal and Bacterial Type Strains, Phase II (KMG-II): from individual species to whole genera.</title>
        <authorList>
            <person name="Goeker M."/>
        </authorList>
    </citation>
    <scope>NUCLEOTIDE SEQUENCE [LARGE SCALE GENOMIC DNA]</scope>
    <source>
        <strain evidence="2 3">DSM 18435</strain>
    </source>
</reference>
<evidence type="ECO:0008006" key="4">
    <source>
        <dbReference type="Google" id="ProtNLM"/>
    </source>
</evidence>
<dbReference type="Gene3D" id="1.10.760.10">
    <property type="entry name" value="Cytochrome c-like domain"/>
    <property type="match status" value="1"/>
</dbReference>
<feature type="transmembrane region" description="Helical" evidence="1">
    <location>
        <begin position="16"/>
        <end position="37"/>
    </location>
</feature>
<sequence length="153" mass="17664">MKKRSSKKEGNSQYRMMILAGFIVIFTFLSILVILTMDALEESQPQEVLVRDPERIENGIHLRTGLKAGEGMEAVIRHCTPCHSASLVTQNRMDAAGWESTIRWMQETQNLWDLGEDHELVVRYLTREYPVESKGRRQALKNIEWYSLDGQNP</sequence>
<dbReference type="RefSeq" id="WP_133642401.1">
    <property type="nucleotide sequence ID" value="NZ_SNYI01000001.1"/>
</dbReference>
<keyword evidence="1" id="KW-0812">Transmembrane</keyword>
<dbReference type="SUPFAM" id="SSF46626">
    <property type="entry name" value="Cytochrome c"/>
    <property type="match status" value="1"/>
</dbReference>
<accession>A0A4R6TPX4</accession>
<evidence type="ECO:0000313" key="3">
    <source>
        <dbReference type="Proteomes" id="UP000295468"/>
    </source>
</evidence>